<dbReference type="InterPro" id="IPR020103">
    <property type="entry name" value="PsdUridine_synth_cat_dom_sf"/>
</dbReference>
<organism evidence="2">
    <name type="scientific">human gut metagenome</name>
    <dbReference type="NCBI Taxonomy" id="408170"/>
    <lineage>
        <taxon>unclassified sequences</taxon>
        <taxon>metagenomes</taxon>
        <taxon>organismal metagenomes</taxon>
    </lineage>
</organism>
<dbReference type="PANTHER" id="PTHR47811">
    <property type="entry name" value="TRNA PSEUDOURIDINE SYNTHASE D"/>
    <property type="match status" value="1"/>
</dbReference>
<dbReference type="GO" id="GO:0009982">
    <property type="term" value="F:pseudouridine synthase activity"/>
    <property type="evidence" value="ECO:0007669"/>
    <property type="project" value="InterPro"/>
</dbReference>
<comment type="caution">
    <text evidence="2">The sequence shown here is derived from an EMBL/GenBank/DDBJ whole genome shotgun (WGS) entry which is preliminary data.</text>
</comment>
<dbReference type="EMBL" id="AZMM01003727">
    <property type="protein sequence ID" value="ETJ42307.1"/>
    <property type="molecule type" value="Genomic_DNA"/>
</dbReference>
<dbReference type="GO" id="GO:0005829">
    <property type="term" value="C:cytosol"/>
    <property type="evidence" value="ECO:0007669"/>
    <property type="project" value="TreeGrafter"/>
</dbReference>
<gene>
    <name evidence="2" type="ORF">Q604_UNBC03727G0001</name>
</gene>
<dbReference type="GO" id="GO:0003723">
    <property type="term" value="F:RNA binding"/>
    <property type="evidence" value="ECO:0007669"/>
    <property type="project" value="InterPro"/>
</dbReference>
<dbReference type="PANTHER" id="PTHR47811:SF1">
    <property type="entry name" value="TRNA PSEUDOURIDINE SYNTHASE D"/>
    <property type="match status" value="1"/>
</dbReference>
<dbReference type="Gene3D" id="3.30.2350.20">
    <property type="entry name" value="TruD, catalytic domain"/>
    <property type="match status" value="1"/>
</dbReference>
<sequence>FFAENEQAAVAAETELQALLVREKVEAARRAMLLYPQQLSWNWWDDVTVEIRFWLPAGSFATSVVRELINTTGDYAHIAE</sequence>
<dbReference type="GO" id="GO:0001522">
    <property type="term" value="P:pseudouridine synthesis"/>
    <property type="evidence" value="ECO:0007669"/>
    <property type="project" value="InterPro"/>
</dbReference>
<dbReference type="GO" id="GO:0008033">
    <property type="term" value="P:tRNA processing"/>
    <property type="evidence" value="ECO:0007669"/>
    <property type="project" value="UniProtKB-KW"/>
</dbReference>
<dbReference type="InterPro" id="IPR050170">
    <property type="entry name" value="TruD_pseudoU_synthase"/>
</dbReference>
<dbReference type="InterPro" id="IPR042214">
    <property type="entry name" value="TruD_catalytic"/>
</dbReference>
<reference evidence="2" key="1">
    <citation type="submission" date="2013-12" db="EMBL/GenBank/DDBJ databases">
        <title>A Varibaculum cambriense genome reconstructed from a premature infant gut community with otherwise low bacterial novelty that shifts toward anaerobic metabolism during the third week of life.</title>
        <authorList>
            <person name="Brown C.T."/>
            <person name="Sharon I."/>
            <person name="Thomas B.C."/>
            <person name="Castelle C.J."/>
            <person name="Morowitz M.J."/>
            <person name="Banfield J.F."/>
        </authorList>
    </citation>
    <scope>NUCLEOTIDE SEQUENCE</scope>
</reference>
<dbReference type="AlphaFoldDB" id="W1YIN3"/>
<proteinExistence type="predicted"/>
<name>W1YIN3_9ZZZZ</name>
<evidence type="ECO:0000256" key="1">
    <source>
        <dbReference type="ARBA" id="ARBA00022694"/>
    </source>
</evidence>
<evidence type="ECO:0000313" key="2">
    <source>
        <dbReference type="EMBL" id="ETJ42307.1"/>
    </source>
</evidence>
<protein>
    <submittedName>
        <fullName evidence="2">tRNA pseudouridine synthase D</fullName>
    </submittedName>
</protein>
<feature type="non-terminal residue" evidence="2">
    <location>
        <position position="1"/>
    </location>
</feature>
<dbReference type="SUPFAM" id="SSF55120">
    <property type="entry name" value="Pseudouridine synthase"/>
    <property type="match status" value="1"/>
</dbReference>
<keyword evidence="1" id="KW-0819">tRNA processing</keyword>
<accession>W1YIN3</accession>